<keyword evidence="1 4" id="KW-0328">Glycosyltransferase</keyword>
<organism evidence="6 7">
    <name type="scientific">Mariniblastus fucicola</name>
    <dbReference type="NCBI Taxonomy" id="980251"/>
    <lineage>
        <taxon>Bacteria</taxon>
        <taxon>Pseudomonadati</taxon>
        <taxon>Planctomycetota</taxon>
        <taxon>Planctomycetia</taxon>
        <taxon>Pirellulales</taxon>
        <taxon>Pirellulaceae</taxon>
        <taxon>Mariniblastus</taxon>
    </lineage>
</organism>
<reference evidence="6 7" key="1">
    <citation type="submission" date="2019-08" db="EMBL/GenBank/DDBJ databases">
        <title>Deep-cultivation of Planctomycetes and their phenomic and genomic characterization uncovers novel biology.</title>
        <authorList>
            <person name="Wiegand S."/>
            <person name="Jogler M."/>
            <person name="Boedeker C."/>
            <person name="Pinto D."/>
            <person name="Vollmers J."/>
            <person name="Rivas-Marin E."/>
            <person name="Kohn T."/>
            <person name="Peeters S.H."/>
            <person name="Heuer A."/>
            <person name="Rast P."/>
            <person name="Oberbeckmann S."/>
            <person name="Bunk B."/>
            <person name="Jeske O."/>
            <person name="Meyerdierks A."/>
            <person name="Storesund J.E."/>
            <person name="Kallscheuer N."/>
            <person name="Luecker S."/>
            <person name="Lage O.M."/>
            <person name="Pohl T."/>
            <person name="Merkel B.J."/>
            <person name="Hornburger P."/>
            <person name="Mueller R.-W."/>
            <person name="Bruemmer F."/>
            <person name="Labrenz M."/>
            <person name="Spormann A.M."/>
            <person name="Op den Camp H."/>
            <person name="Overmann J."/>
            <person name="Amann R."/>
            <person name="Jetten M.S.M."/>
            <person name="Mascher T."/>
            <person name="Medema M.H."/>
            <person name="Devos D.P."/>
            <person name="Kaster A.-K."/>
            <person name="Ovreas L."/>
            <person name="Rohde M."/>
            <person name="Galperin M.Y."/>
            <person name="Jogler C."/>
        </authorList>
    </citation>
    <scope>NUCLEOTIDE SEQUENCE [LARGE SCALE GENOMIC DNA]</scope>
    <source>
        <strain evidence="6 7">FC18</strain>
    </source>
</reference>
<feature type="binding site" evidence="4">
    <location>
        <position position="188"/>
    </location>
    <ligand>
        <name>substrate</name>
    </ligand>
</feature>
<dbReference type="InterPro" id="IPR002616">
    <property type="entry name" value="tRNA_ribo_trans-like"/>
</dbReference>
<dbReference type="InterPro" id="IPR050076">
    <property type="entry name" value="ArchSynthase1/Queuine_TRR"/>
</dbReference>
<evidence type="ECO:0000313" key="6">
    <source>
        <dbReference type="EMBL" id="QEG23647.1"/>
    </source>
</evidence>
<dbReference type="GO" id="GO:0005829">
    <property type="term" value="C:cytosol"/>
    <property type="evidence" value="ECO:0007669"/>
    <property type="project" value="TreeGrafter"/>
</dbReference>
<dbReference type="Proteomes" id="UP000322214">
    <property type="component" value="Chromosome"/>
</dbReference>
<dbReference type="UniPathway" id="UPA00392"/>
<protein>
    <recommendedName>
        <fullName evidence="4">Queuine tRNA-ribosyltransferase</fullName>
        <ecNumber evidence="4">2.4.2.29</ecNumber>
    </recommendedName>
    <alternativeName>
        <fullName evidence="4">Guanine insertion enzyme</fullName>
    </alternativeName>
    <alternativeName>
        <fullName evidence="4">tRNA-guanine transglycosylase</fullName>
    </alternativeName>
</protein>
<dbReference type="PANTHER" id="PTHR46499">
    <property type="entry name" value="QUEUINE TRNA-RIBOSYLTRANSFERASE"/>
    <property type="match status" value="1"/>
</dbReference>
<dbReference type="GO" id="GO:0008479">
    <property type="term" value="F:tRNA-guanosine(34) queuine transglycosylase activity"/>
    <property type="evidence" value="ECO:0007669"/>
    <property type="project" value="UniProtKB-UniRule"/>
</dbReference>
<dbReference type="EC" id="2.4.2.29" evidence="4"/>
<dbReference type="PANTHER" id="PTHR46499:SF1">
    <property type="entry name" value="QUEUINE TRNA-RIBOSYLTRANSFERASE"/>
    <property type="match status" value="1"/>
</dbReference>
<evidence type="ECO:0000256" key="3">
    <source>
        <dbReference type="ARBA" id="ARBA00022694"/>
    </source>
</evidence>
<feature type="binding site" evidence="4">
    <location>
        <begin position="92"/>
        <end position="96"/>
    </location>
    <ligand>
        <name>substrate</name>
    </ligand>
</feature>
<feature type="binding site" evidence="4">
    <location>
        <position position="215"/>
    </location>
    <ligand>
        <name>substrate</name>
    </ligand>
</feature>
<gene>
    <name evidence="4 6" type="primary">tgt</name>
    <name evidence="6" type="ORF">MFFC18_35480</name>
</gene>
<evidence type="ECO:0000259" key="5">
    <source>
        <dbReference type="Pfam" id="PF01702"/>
    </source>
</evidence>
<dbReference type="InterPro" id="IPR036511">
    <property type="entry name" value="TGT-like_sf"/>
</dbReference>
<name>A0A5B9PA42_9BACT</name>
<feature type="active site" description="Proton acceptor" evidence="4">
    <location>
        <position position="92"/>
    </location>
</feature>
<comment type="pathway">
    <text evidence="4">tRNA modification; tRNA-queuosine biosynthesis.</text>
</comment>
<dbReference type="SUPFAM" id="SSF51713">
    <property type="entry name" value="tRNA-guanine transglycosylase"/>
    <property type="match status" value="1"/>
</dbReference>
<evidence type="ECO:0000313" key="7">
    <source>
        <dbReference type="Proteomes" id="UP000322214"/>
    </source>
</evidence>
<comment type="function">
    <text evidence="4">Catalyzes the base-exchange of a guanine (G) residue with the queuine precursor 7-aminomethyl-7-deazaguanine (PreQ1) at position 34 (anticodon wobble position) in tRNAs with GU(N) anticodons (tRNA-Asp, -Asn, -His and -Tyr). Catalysis occurs through a double-displacement mechanism. The nucleophile active site attacks the C1' of nucleotide 34 to detach the guanine base from the RNA, forming a covalent enzyme-RNA intermediate. The proton acceptor active site deprotonates the incoming PreQ1, allowing a nucleophilic attack on the C1' of the ribose to form the product. After dissociation, two additional enzymatic reactions on the tRNA convert PreQ1 to queuine (Q), resulting in the hypermodified nucleoside queuosine (7-(((4,5-cis-dihydroxy-2-cyclopenten-1-yl)amino)methyl)-7-deazaguanosine).</text>
</comment>
<keyword evidence="2 4" id="KW-0808">Transferase</keyword>
<keyword evidence="3 4" id="KW-0819">tRNA processing</keyword>
<dbReference type="NCBIfam" id="TIGR00449">
    <property type="entry name" value="tgt_general"/>
    <property type="match status" value="1"/>
</dbReference>
<comment type="subunit">
    <text evidence="4">Homodimer. Within each dimer, one monomer is responsible for RNA recognition and catalysis, while the other monomer binds to the replacement base PreQ1.</text>
</comment>
<proteinExistence type="inferred from homology"/>
<dbReference type="Gene3D" id="3.20.20.105">
    <property type="entry name" value="Queuine tRNA-ribosyltransferase-like"/>
    <property type="match status" value="1"/>
</dbReference>
<feature type="domain" description="tRNA-guanine(15) transglycosylase-like" evidence="5">
    <location>
        <begin position="14"/>
        <end position="365"/>
    </location>
</feature>
<comment type="caution">
    <text evidence="4">Lacks conserved residue(s) required for the propagation of feature annotation.</text>
</comment>
<feature type="binding site" evidence="4">
    <location>
        <position position="146"/>
    </location>
    <ligand>
        <name>substrate</name>
    </ligand>
</feature>
<feature type="region of interest" description="RNA binding" evidence="4">
    <location>
        <begin position="246"/>
        <end position="252"/>
    </location>
</feature>
<dbReference type="RefSeq" id="WP_075086237.1">
    <property type="nucleotide sequence ID" value="NZ_CP042912.1"/>
</dbReference>
<keyword evidence="7" id="KW-1185">Reference proteome</keyword>
<dbReference type="KEGG" id="mff:MFFC18_35480"/>
<sequence length="372" mass="41678">MFRYELLHVDQNCGARLGRLHTPRGVIELPTFMPVGTCGTVKGMTTDMVEATGSQILLGNTYHLHLRPGESVVKELGGLHKFMGWDKPILTDSGGFQVFSLAQRTVVDEQGATFRSHIDGSKITITPEISVQIQQDLGSDIAMVFDHVIELPSSREKVKDAMDRSIRWAERCRDAHTLESQVQFGILQGGLDESLRIECAKELRQLDFPGYAIGGLSVGEPPPEMYRIIEATTPHMPEDRPRYLMGVGRPEDLLQAVLRGVDMFDCVMPTRNGRNAMAFTDDGFLKMKNAIHERDPRPIQAGMHTPHAELSRGYIRHLFMAKEMLAGMLVSMHNIGYYQRLMTQAREAIAADRFLDFFEERMAGWAGGKSSD</sequence>
<dbReference type="Pfam" id="PF01702">
    <property type="entry name" value="TGT"/>
    <property type="match status" value="1"/>
</dbReference>
<dbReference type="STRING" id="980251.GCA_001642875_04404"/>
<dbReference type="InterPro" id="IPR004803">
    <property type="entry name" value="TGT"/>
</dbReference>
<keyword evidence="4" id="KW-0671">Queuosine biosynthesis</keyword>
<evidence type="ECO:0000256" key="4">
    <source>
        <dbReference type="HAMAP-Rule" id="MF_00168"/>
    </source>
</evidence>
<dbReference type="AlphaFoldDB" id="A0A5B9PA42"/>
<dbReference type="HAMAP" id="MF_00168">
    <property type="entry name" value="Q_tRNA_Tgt"/>
    <property type="match status" value="1"/>
</dbReference>
<dbReference type="EMBL" id="CP042912">
    <property type="protein sequence ID" value="QEG23647.1"/>
    <property type="molecule type" value="Genomic_DNA"/>
</dbReference>
<accession>A0A5B9PA42</accession>
<comment type="similarity">
    <text evidence="4">Belongs to the queuine tRNA-ribosyltransferase family.</text>
</comment>
<dbReference type="GO" id="GO:0008616">
    <property type="term" value="P:tRNA queuosine(34) biosynthetic process"/>
    <property type="evidence" value="ECO:0007669"/>
    <property type="project" value="UniProtKB-UniRule"/>
</dbReference>
<feature type="active site" description="Nucleophile" evidence="4">
    <location>
        <position position="265"/>
    </location>
</feature>
<dbReference type="NCBIfam" id="TIGR00430">
    <property type="entry name" value="Q_tRNA_tgt"/>
    <property type="match status" value="1"/>
</dbReference>
<dbReference type="OrthoDB" id="9805417at2"/>
<evidence type="ECO:0000256" key="2">
    <source>
        <dbReference type="ARBA" id="ARBA00022679"/>
    </source>
</evidence>
<evidence type="ECO:0000256" key="1">
    <source>
        <dbReference type="ARBA" id="ARBA00022676"/>
    </source>
</evidence>
<feature type="region of interest" description="RNA binding; important for wobble base 34 recognition" evidence="4">
    <location>
        <begin position="270"/>
        <end position="274"/>
    </location>
</feature>
<comment type="catalytic activity">
    <reaction evidence="4">
        <text>7-aminomethyl-7-carbaguanine + guanosine(34) in tRNA = 7-aminomethyl-7-carbaguanosine(34) in tRNA + guanine</text>
        <dbReference type="Rhea" id="RHEA:24104"/>
        <dbReference type="Rhea" id="RHEA-COMP:10341"/>
        <dbReference type="Rhea" id="RHEA-COMP:10342"/>
        <dbReference type="ChEBI" id="CHEBI:16235"/>
        <dbReference type="ChEBI" id="CHEBI:58703"/>
        <dbReference type="ChEBI" id="CHEBI:74269"/>
        <dbReference type="ChEBI" id="CHEBI:82833"/>
        <dbReference type="EC" id="2.4.2.29"/>
    </reaction>
</comment>